<keyword evidence="1" id="KW-1133">Transmembrane helix</keyword>
<dbReference type="Proteomes" id="UP000231019">
    <property type="component" value="Unassembled WGS sequence"/>
</dbReference>
<feature type="chain" id="PRO_5014785951" evidence="2">
    <location>
        <begin position="20"/>
        <end position="147"/>
    </location>
</feature>
<keyword evidence="2" id="KW-0732">Signal</keyword>
<organism evidence="3 4">
    <name type="scientific">bacterium (Candidatus Blackallbacteria) CG17_big_fil_post_rev_8_21_14_2_50_48_46</name>
    <dbReference type="NCBI Taxonomy" id="2014261"/>
    <lineage>
        <taxon>Bacteria</taxon>
        <taxon>Candidatus Blackallbacteria</taxon>
    </lineage>
</organism>
<feature type="transmembrane region" description="Helical" evidence="1">
    <location>
        <begin position="118"/>
        <end position="142"/>
    </location>
</feature>
<protein>
    <submittedName>
        <fullName evidence="3">Uncharacterized protein</fullName>
    </submittedName>
</protein>
<comment type="caution">
    <text evidence="3">The sequence shown here is derived from an EMBL/GenBank/DDBJ whole genome shotgun (WGS) entry which is preliminary data.</text>
</comment>
<dbReference type="AlphaFoldDB" id="A0A2M7G2N7"/>
<name>A0A2M7G2N7_9BACT</name>
<evidence type="ECO:0000313" key="4">
    <source>
        <dbReference type="Proteomes" id="UP000231019"/>
    </source>
</evidence>
<accession>A0A2M7G2N7</accession>
<reference evidence="3 4" key="1">
    <citation type="submission" date="2017-09" db="EMBL/GenBank/DDBJ databases">
        <title>Depth-based differentiation of microbial function through sediment-hosted aquifers and enrichment of novel symbionts in the deep terrestrial subsurface.</title>
        <authorList>
            <person name="Probst A.J."/>
            <person name="Ladd B."/>
            <person name="Jarett J.K."/>
            <person name="Geller-Mcgrath D.E."/>
            <person name="Sieber C.M."/>
            <person name="Emerson J.B."/>
            <person name="Anantharaman K."/>
            <person name="Thomas B.C."/>
            <person name="Malmstrom R."/>
            <person name="Stieglmeier M."/>
            <person name="Klingl A."/>
            <person name="Woyke T."/>
            <person name="Ryan C.M."/>
            <person name="Banfield J.F."/>
        </authorList>
    </citation>
    <scope>NUCLEOTIDE SEQUENCE [LARGE SCALE GENOMIC DNA]</scope>
    <source>
        <strain evidence="3">CG17_big_fil_post_rev_8_21_14_2_50_48_46</strain>
    </source>
</reference>
<evidence type="ECO:0000313" key="3">
    <source>
        <dbReference type="EMBL" id="PIW16068.1"/>
    </source>
</evidence>
<proteinExistence type="predicted"/>
<gene>
    <name evidence="3" type="ORF">COW36_15260</name>
</gene>
<dbReference type="EMBL" id="PFFQ01000041">
    <property type="protein sequence ID" value="PIW16068.1"/>
    <property type="molecule type" value="Genomic_DNA"/>
</dbReference>
<evidence type="ECO:0000256" key="2">
    <source>
        <dbReference type="SAM" id="SignalP"/>
    </source>
</evidence>
<feature type="signal peptide" evidence="2">
    <location>
        <begin position="1"/>
        <end position="19"/>
    </location>
</feature>
<keyword evidence="1" id="KW-0812">Transmembrane</keyword>
<evidence type="ECO:0000256" key="1">
    <source>
        <dbReference type="SAM" id="Phobius"/>
    </source>
</evidence>
<sequence length="147" mass="16466">MKRIFLFLLFCLLPLMAWATPEKPGIGVETEFPMKGQPVQIFVSHATWQRLEEFQFSVTYRPNSMVSHTQELGHPDPNGYLTWTPADAGVTILKATIPGSKEKDLTITKQLSVRYGQFPLLGILIFLLAAFTLFGGLAWTVVRSKPA</sequence>
<keyword evidence="1" id="KW-0472">Membrane</keyword>